<gene>
    <name evidence="1" type="primary">Nfu_g_1_023990</name>
</gene>
<feature type="non-terminal residue" evidence="1">
    <location>
        <position position="1"/>
    </location>
</feature>
<accession>A0A1A7YGS5</accession>
<name>A0A1A7YGS5_9TELE</name>
<sequence length="73" mass="8164">DKLSLLKMPDPICRRITDFLTDVRQQVSLARNVSDTQTINSTLQSCVFSSLLLSLYTNCCTSSHDCQTDYVCG</sequence>
<protein>
    <submittedName>
        <fullName evidence="1">Uncharacterized protein</fullName>
    </submittedName>
</protein>
<evidence type="ECO:0000313" key="1">
    <source>
        <dbReference type="EMBL" id="SBP29354.1"/>
    </source>
</evidence>
<reference evidence="1" key="1">
    <citation type="submission" date="2016-05" db="EMBL/GenBank/DDBJ databases">
        <authorList>
            <person name="Lavstsen T."/>
            <person name="Jespersen J.S."/>
        </authorList>
    </citation>
    <scope>NUCLEOTIDE SEQUENCE</scope>
    <source>
        <tissue evidence="1">Brain</tissue>
    </source>
</reference>
<proteinExistence type="predicted"/>
<organism evidence="1">
    <name type="scientific">Iconisemion striatum</name>
    <dbReference type="NCBI Taxonomy" id="60296"/>
    <lineage>
        <taxon>Eukaryota</taxon>
        <taxon>Metazoa</taxon>
        <taxon>Chordata</taxon>
        <taxon>Craniata</taxon>
        <taxon>Vertebrata</taxon>
        <taxon>Euteleostomi</taxon>
        <taxon>Actinopterygii</taxon>
        <taxon>Neopterygii</taxon>
        <taxon>Teleostei</taxon>
        <taxon>Neoteleostei</taxon>
        <taxon>Acanthomorphata</taxon>
        <taxon>Ovalentaria</taxon>
        <taxon>Atherinomorphae</taxon>
        <taxon>Cyprinodontiformes</taxon>
        <taxon>Nothobranchiidae</taxon>
        <taxon>Iconisemion</taxon>
    </lineage>
</organism>
<dbReference type="EMBL" id="HADX01007122">
    <property type="protein sequence ID" value="SBP29354.1"/>
    <property type="molecule type" value="Transcribed_RNA"/>
</dbReference>
<dbReference type="AlphaFoldDB" id="A0A1A7YGS5"/>
<reference evidence="1" key="2">
    <citation type="submission" date="2016-06" db="EMBL/GenBank/DDBJ databases">
        <title>The genome of a short-lived fish provides insights into sex chromosome evolution and the genetic control of aging.</title>
        <authorList>
            <person name="Reichwald K."/>
            <person name="Felder M."/>
            <person name="Petzold A."/>
            <person name="Koch P."/>
            <person name="Groth M."/>
            <person name="Platzer M."/>
        </authorList>
    </citation>
    <scope>NUCLEOTIDE SEQUENCE</scope>
    <source>
        <tissue evidence="1">Brain</tissue>
    </source>
</reference>